<keyword evidence="3 6" id="KW-0812">Transmembrane</keyword>
<comment type="subcellular location">
    <subcellularLocation>
        <location evidence="1">Endomembrane system</location>
        <topology evidence="1">Multi-pass membrane protein</topology>
    </subcellularLocation>
    <subcellularLocation>
        <location evidence="6">Membrane</location>
        <topology evidence="6">Multi-pass membrane protein</topology>
    </subcellularLocation>
</comment>
<evidence type="ECO:0000256" key="7">
    <source>
        <dbReference type="SAM" id="MobiDB-lite"/>
    </source>
</evidence>
<evidence type="ECO:0000256" key="3">
    <source>
        <dbReference type="ARBA" id="ARBA00022692"/>
    </source>
</evidence>
<accession>D1BBE0</accession>
<dbReference type="GO" id="GO:0015990">
    <property type="term" value="P:electron transport coupled proton transport"/>
    <property type="evidence" value="ECO:0007669"/>
    <property type="project" value="TreeGrafter"/>
</dbReference>
<dbReference type="InterPro" id="IPR010227">
    <property type="entry name" value="NADH_Q_OxRdtase_chainM/4"/>
</dbReference>
<proteinExistence type="inferred from homology"/>
<dbReference type="AlphaFoldDB" id="D1BBE0"/>
<dbReference type="Proteomes" id="UP000000322">
    <property type="component" value="Chromosome"/>
</dbReference>
<dbReference type="Pfam" id="PF00361">
    <property type="entry name" value="Proton_antipo_M"/>
    <property type="match status" value="1"/>
</dbReference>
<sequence length="567" mass="59102">MTIDPNIPWLTLLAVVPLVGAAVVWALPHGSRRLARPVALGFSLLEVVLVVLAVAAFDTSAASTHQLVETHAWIPQIGASYALGVDGVGLLLVALSVGLVPLVIGAAWREQGVEDAVSTVSTVSTEGAAGAAGAAAPARGAGTAKSPAGADDRPGEGRLRHYLALVLVLQTFMVLVFSARDVFLFYVVFEAMLVPVYFMIGGFGEGARRRYAAIKFLIFSLAGGLVMLAAVIVLYVQGPGGEQGFLTENLTGLGLDQTTERLLFLGFFLAFAIKAPMFPVHSWLPDAAEHAPAGTSVLLVGVLDKVGTFGMLTLCLPLFPDASRWAAPVVIVLAVVSIIYGALLALGQDDLMRLVAYTSVSHFGVIVLGIFAFTQLSVSGASFYMVNHGISTGLLFLVGGFVVRRTVSGRSRRISELGGLAKVTPVLAGVFLLAGLSALSLPGLSTFVSEIMVFIGAFGRYPVAAIVSAVVVVLAALYVLLTYQRIFTGPVRPELAEVRDLSARERWVVAPLVVALLVLGFVPGPALDLVGDPAAVTLEQVGVTDVVPQPEAADAALVDAPTEGSDS</sequence>
<dbReference type="PANTHER" id="PTHR43507">
    <property type="entry name" value="NADH-UBIQUINONE OXIDOREDUCTASE CHAIN 4"/>
    <property type="match status" value="1"/>
</dbReference>
<keyword evidence="5 8" id="KW-0472">Membrane</keyword>
<feature type="transmembrane region" description="Helical" evidence="8">
    <location>
        <begin position="507"/>
        <end position="527"/>
    </location>
</feature>
<dbReference type="GO" id="GO:0012505">
    <property type="term" value="C:endomembrane system"/>
    <property type="evidence" value="ECO:0007669"/>
    <property type="project" value="UniProtKB-SubCell"/>
</dbReference>
<feature type="transmembrane region" description="Helical" evidence="8">
    <location>
        <begin position="325"/>
        <end position="347"/>
    </location>
</feature>
<feature type="transmembrane region" description="Helical" evidence="8">
    <location>
        <begin position="262"/>
        <end position="284"/>
    </location>
</feature>
<dbReference type="STRING" id="446469.Sked_07500"/>
<comment type="similarity">
    <text evidence="2">Belongs to the complex I subunit 4 family.</text>
</comment>
<feature type="transmembrane region" description="Helical" evidence="8">
    <location>
        <begin position="382"/>
        <end position="403"/>
    </location>
</feature>
<evidence type="ECO:0000259" key="9">
    <source>
        <dbReference type="Pfam" id="PF00361"/>
    </source>
</evidence>
<dbReference type="NCBIfam" id="NF004500">
    <property type="entry name" value="PRK05846.1-4"/>
    <property type="match status" value="1"/>
</dbReference>
<feature type="transmembrane region" description="Helical" evidence="8">
    <location>
        <begin position="423"/>
        <end position="441"/>
    </location>
</feature>
<evidence type="ECO:0000256" key="4">
    <source>
        <dbReference type="ARBA" id="ARBA00022989"/>
    </source>
</evidence>
<dbReference type="OrthoDB" id="9768329at2"/>
<feature type="transmembrane region" description="Helical" evidence="8">
    <location>
        <begin position="461"/>
        <end position="483"/>
    </location>
</feature>
<feature type="transmembrane region" description="Helical" evidence="8">
    <location>
        <begin position="39"/>
        <end position="57"/>
    </location>
</feature>
<evidence type="ECO:0000256" key="8">
    <source>
        <dbReference type="SAM" id="Phobius"/>
    </source>
</evidence>
<dbReference type="InterPro" id="IPR003918">
    <property type="entry name" value="NADH_UbQ_OxRdtase"/>
</dbReference>
<evidence type="ECO:0000313" key="11">
    <source>
        <dbReference type="Proteomes" id="UP000000322"/>
    </source>
</evidence>
<feature type="compositionally biased region" description="Low complexity" evidence="7">
    <location>
        <begin position="134"/>
        <end position="144"/>
    </location>
</feature>
<feature type="transmembrane region" description="Helical" evidence="8">
    <location>
        <begin position="296"/>
        <end position="319"/>
    </location>
</feature>
<feature type="domain" description="NADH:quinone oxidoreductase/Mrp antiporter transmembrane" evidence="9">
    <location>
        <begin position="179"/>
        <end position="471"/>
    </location>
</feature>
<dbReference type="HOGENOM" id="CLU_007100_4_4_11"/>
<evidence type="ECO:0000256" key="6">
    <source>
        <dbReference type="RuleBase" id="RU000320"/>
    </source>
</evidence>
<feature type="transmembrane region" description="Helical" evidence="8">
    <location>
        <begin position="159"/>
        <end position="177"/>
    </location>
</feature>
<organism evidence="10 11">
    <name type="scientific">Sanguibacter keddieii (strain ATCC 51767 / DSM 10542 / NCFB 3025 / ST-74)</name>
    <dbReference type="NCBI Taxonomy" id="446469"/>
    <lineage>
        <taxon>Bacteria</taxon>
        <taxon>Bacillati</taxon>
        <taxon>Actinomycetota</taxon>
        <taxon>Actinomycetes</taxon>
        <taxon>Micrococcales</taxon>
        <taxon>Sanguibacteraceae</taxon>
        <taxon>Sanguibacter</taxon>
    </lineage>
</organism>
<dbReference type="KEGG" id="ske:Sked_07500"/>
<feature type="transmembrane region" description="Helical" evidence="8">
    <location>
        <begin position="354"/>
        <end position="376"/>
    </location>
</feature>
<evidence type="ECO:0000256" key="5">
    <source>
        <dbReference type="ARBA" id="ARBA00023136"/>
    </source>
</evidence>
<feature type="transmembrane region" description="Helical" evidence="8">
    <location>
        <begin position="216"/>
        <end position="236"/>
    </location>
</feature>
<dbReference type="NCBIfam" id="TIGR01972">
    <property type="entry name" value="NDH_I_M"/>
    <property type="match status" value="1"/>
</dbReference>
<gene>
    <name evidence="10" type="ordered locus">Sked_07500</name>
</gene>
<dbReference type="GO" id="GO:0008137">
    <property type="term" value="F:NADH dehydrogenase (ubiquinone) activity"/>
    <property type="evidence" value="ECO:0007669"/>
    <property type="project" value="InterPro"/>
</dbReference>
<dbReference type="EMBL" id="CP001819">
    <property type="protein sequence ID" value="ACZ20706.1"/>
    <property type="molecule type" value="Genomic_DNA"/>
</dbReference>
<keyword evidence="4 8" id="KW-1133">Transmembrane helix</keyword>
<evidence type="ECO:0000256" key="1">
    <source>
        <dbReference type="ARBA" id="ARBA00004127"/>
    </source>
</evidence>
<dbReference type="InterPro" id="IPR001750">
    <property type="entry name" value="ND/Mrp_TM"/>
</dbReference>
<protein>
    <submittedName>
        <fullName evidence="10">NADH dehydrogenase subunit M</fullName>
    </submittedName>
</protein>
<feature type="transmembrane region" description="Helical" evidence="8">
    <location>
        <begin position="6"/>
        <end position="27"/>
    </location>
</feature>
<dbReference type="PRINTS" id="PR01437">
    <property type="entry name" value="NUOXDRDTASE4"/>
</dbReference>
<dbReference type="PANTHER" id="PTHR43507:SF1">
    <property type="entry name" value="NADH-UBIQUINONE OXIDOREDUCTASE CHAIN 4"/>
    <property type="match status" value="1"/>
</dbReference>
<dbReference type="eggNOG" id="COG1008">
    <property type="taxonomic scope" value="Bacteria"/>
</dbReference>
<feature type="transmembrane region" description="Helical" evidence="8">
    <location>
        <begin position="88"/>
        <end position="108"/>
    </location>
</feature>
<keyword evidence="11" id="KW-1185">Reference proteome</keyword>
<feature type="transmembrane region" description="Helical" evidence="8">
    <location>
        <begin position="183"/>
        <end position="204"/>
    </location>
</feature>
<dbReference type="GO" id="GO:0042773">
    <property type="term" value="P:ATP synthesis coupled electron transport"/>
    <property type="evidence" value="ECO:0007669"/>
    <property type="project" value="InterPro"/>
</dbReference>
<dbReference type="GO" id="GO:0048039">
    <property type="term" value="F:ubiquinone binding"/>
    <property type="evidence" value="ECO:0007669"/>
    <property type="project" value="TreeGrafter"/>
</dbReference>
<evidence type="ECO:0000313" key="10">
    <source>
        <dbReference type="EMBL" id="ACZ20706.1"/>
    </source>
</evidence>
<dbReference type="RefSeq" id="WP_012865775.1">
    <property type="nucleotide sequence ID" value="NC_013521.1"/>
</dbReference>
<name>D1BBE0_SANKS</name>
<dbReference type="GO" id="GO:0016020">
    <property type="term" value="C:membrane"/>
    <property type="evidence" value="ECO:0007669"/>
    <property type="project" value="UniProtKB-SubCell"/>
</dbReference>
<reference evidence="10 11" key="1">
    <citation type="journal article" date="2009" name="Stand. Genomic Sci.">
        <title>Complete genome sequence of Sanguibacter keddieii type strain (ST-74).</title>
        <authorList>
            <person name="Ivanova N."/>
            <person name="Sikorski J."/>
            <person name="Sims D."/>
            <person name="Brettin T."/>
            <person name="Detter J.C."/>
            <person name="Han C."/>
            <person name="Lapidus A."/>
            <person name="Copeland A."/>
            <person name="Glavina Del Rio T."/>
            <person name="Nolan M."/>
            <person name="Chen F."/>
            <person name="Lucas S."/>
            <person name="Tice H."/>
            <person name="Cheng J.F."/>
            <person name="Bruce D."/>
            <person name="Goodwin L."/>
            <person name="Pitluck S."/>
            <person name="Pati A."/>
            <person name="Mavromatis K."/>
            <person name="Chen A."/>
            <person name="Palaniappan K."/>
            <person name="D'haeseleer P."/>
            <person name="Chain P."/>
            <person name="Bristow J."/>
            <person name="Eisen J.A."/>
            <person name="Markowitz V."/>
            <person name="Hugenholtz P."/>
            <person name="Goker M."/>
            <person name="Pukall R."/>
            <person name="Klenk H.P."/>
            <person name="Kyrpides N.C."/>
        </authorList>
    </citation>
    <scope>NUCLEOTIDE SEQUENCE [LARGE SCALE GENOMIC DNA]</scope>
    <source>
        <strain evidence="11">ATCC 51767 / DSM 10542 / NCFB 3025 / ST-74</strain>
    </source>
</reference>
<dbReference type="GO" id="GO:0003954">
    <property type="term" value="F:NADH dehydrogenase activity"/>
    <property type="evidence" value="ECO:0007669"/>
    <property type="project" value="TreeGrafter"/>
</dbReference>
<evidence type="ECO:0000256" key="2">
    <source>
        <dbReference type="ARBA" id="ARBA00009025"/>
    </source>
</evidence>
<feature type="region of interest" description="Disordered" evidence="7">
    <location>
        <begin position="134"/>
        <end position="153"/>
    </location>
</feature>